<dbReference type="SUPFAM" id="SSF56801">
    <property type="entry name" value="Acetyl-CoA synthetase-like"/>
    <property type="match status" value="1"/>
</dbReference>
<reference evidence="4 5" key="1">
    <citation type="submission" date="2018-05" db="EMBL/GenBank/DDBJ databases">
        <title>Nocardioides silvaticus genome.</title>
        <authorList>
            <person name="Li C."/>
            <person name="Wang G."/>
        </authorList>
    </citation>
    <scope>NUCLEOTIDE SEQUENCE [LARGE SCALE GENOMIC DNA]</scope>
    <source>
        <strain evidence="4 5">CCTCC AB 2018079</strain>
    </source>
</reference>
<dbReference type="Proteomes" id="UP000245507">
    <property type="component" value="Unassembled WGS sequence"/>
</dbReference>
<dbReference type="InterPro" id="IPR000873">
    <property type="entry name" value="AMP-dep_synth/lig_dom"/>
</dbReference>
<feature type="domain" description="AMP-dependent synthetase/ligase" evidence="3">
    <location>
        <begin position="12"/>
        <end position="419"/>
    </location>
</feature>
<name>A0A316TKB3_9ACTN</name>
<dbReference type="EMBL" id="QGDD01000001">
    <property type="protein sequence ID" value="PWN04188.1"/>
    <property type="molecule type" value="Genomic_DNA"/>
</dbReference>
<dbReference type="PANTHER" id="PTHR43272:SF33">
    <property type="entry name" value="AMP-BINDING DOMAIN-CONTAINING PROTEIN-RELATED"/>
    <property type="match status" value="1"/>
</dbReference>
<organism evidence="4 5">
    <name type="scientific">Nocardioides silvaticus</name>
    <dbReference type="NCBI Taxonomy" id="2201891"/>
    <lineage>
        <taxon>Bacteria</taxon>
        <taxon>Bacillati</taxon>
        <taxon>Actinomycetota</taxon>
        <taxon>Actinomycetes</taxon>
        <taxon>Propionibacteriales</taxon>
        <taxon>Nocardioidaceae</taxon>
        <taxon>Nocardioides</taxon>
    </lineage>
</organism>
<keyword evidence="1" id="KW-0547">Nucleotide-binding</keyword>
<evidence type="ECO:0000256" key="1">
    <source>
        <dbReference type="ARBA" id="ARBA00022741"/>
    </source>
</evidence>
<protein>
    <submittedName>
        <fullName evidence="4">Long-chain fatty acid--CoA ligase</fullName>
    </submittedName>
</protein>
<evidence type="ECO:0000259" key="3">
    <source>
        <dbReference type="Pfam" id="PF00501"/>
    </source>
</evidence>
<gene>
    <name evidence="4" type="ORF">DJ010_00590</name>
</gene>
<dbReference type="GO" id="GO:0005524">
    <property type="term" value="F:ATP binding"/>
    <property type="evidence" value="ECO:0007669"/>
    <property type="project" value="UniProtKB-KW"/>
</dbReference>
<dbReference type="PANTHER" id="PTHR43272">
    <property type="entry name" value="LONG-CHAIN-FATTY-ACID--COA LIGASE"/>
    <property type="match status" value="1"/>
</dbReference>
<evidence type="ECO:0000313" key="5">
    <source>
        <dbReference type="Proteomes" id="UP000245507"/>
    </source>
</evidence>
<accession>A0A316TKB3</accession>
<dbReference type="AlphaFoldDB" id="A0A316TKB3"/>
<dbReference type="OrthoDB" id="9803968at2"/>
<keyword evidence="4" id="KW-0436">Ligase</keyword>
<keyword evidence="2" id="KW-0067">ATP-binding</keyword>
<comment type="caution">
    <text evidence="4">The sequence shown here is derived from an EMBL/GenBank/DDBJ whole genome shotgun (WGS) entry which is preliminary data.</text>
</comment>
<dbReference type="InterPro" id="IPR042099">
    <property type="entry name" value="ANL_N_sf"/>
</dbReference>
<evidence type="ECO:0000313" key="4">
    <source>
        <dbReference type="EMBL" id="PWN04188.1"/>
    </source>
</evidence>
<sequence>MTPPTITEAFLRTVAASGSRTALRWQGDDGTWESLTFDELAERVASVAAGLRQLGLREGERVLLMMRTIPEFHVADLAVLFAGGTPVSIDETSSPERIAFLVGHTRAKIAIVEDRSGVARFDESAGKVYEALKLVVVRSADATADREDLVPLEWLLVRPPLDLAVASRAIWPEDLATISYVSGATGYPAGVMVTHRNVAAQVAALRGGFAEDLVGKRTLAYLPMSHVGARAASHYLLAFTGLEIASCPDQRQLASYLFDVRPQILFGHAQMWEALRADVLDAVAQDPTAATAFDDATREAAPIALARSWGETTPEQDAAWAELDESGLALVRKTAGLDQVEHAVTGTSPDDPSLIEWFHALGVPLAEAYGMAECTGAMTLSLRGIKPGTAGQPLPGIEVRIAKDGEVACRGDVVSPGYLRDPYLTAEAFDDDGWFYTGDLGEIDVDGHLRIVDRKRKDRYAADVGSLFT</sequence>
<evidence type="ECO:0000256" key="2">
    <source>
        <dbReference type="ARBA" id="ARBA00022840"/>
    </source>
</evidence>
<dbReference type="GO" id="GO:0016020">
    <property type="term" value="C:membrane"/>
    <property type="evidence" value="ECO:0007669"/>
    <property type="project" value="TreeGrafter"/>
</dbReference>
<dbReference type="Pfam" id="PF00501">
    <property type="entry name" value="AMP-binding"/>
    <property type="match status" value="1"/>
</dbReference>
<proteinExistence type="predicted"/>
<keyword evidence="5" id="KW-1185">Reference proteome</keyword>
<dbReference type="Gene3D" id="3.40.50.12780">
    <property type="entry name" value="N-terminal domain of ligase-like"/>
    <property type="match status" value="1"/>
</dbReference>
<dbReference type="RefSeq" id="WP_109691695.1">
    <property type="nucleotide sequence ID" value="NZ_QGDD01000001.1"/>
</dbReference>
<dbReference type="GO" id="GO:0004467">
    <property type="term" value="F:long-chain fatty acid-CoA ligase activity"/>
    <property type="evidence" value="ECO:0007669"/>
    <property type="project" value="TreeGrafter"/>
</dbReference>